<dbReference type="PROSITE" id="PS50014">
    <property type="entry name" value="BROMODOMAIN_2"/>
    <property type="match status" value="1"/>
</dbReference>
<evidence type="ECO:0000313" key="10">
    <source>
        <dbReference type="EMBL" id="CAF4439206.1"/>
    </source>
</evidence>
<keyword evidence="3" id="KW-0156">Chromatin regulator</keyword>
<comment type="caution">
    <text evidence="10">The sequence shown here is derived from an EMBL/GenBank/DDBJ whole genome shotgun (WGS) entry which is preliminary data.</text>
</comment>
<evidence type="ECO:0000256" key="2">
    <source>
        <dbReference type="ARBA" id="ARBA00022737"/>
    </source>
</evidence>
<protein>
    <recommendedName>
        <fullName evidence="9">Bromo domain-containing protein</fullName>
    </recommendedName>
</protein>
<evidence type="ECO:0000256" key="4">
    <source>
        <dbReference type="ARBA" id="ARBA00023015"/>
    </source>
</evidence>
<evidence type="ECO:0000259" key="9">
    <source>
        <dbReference type="PROSITE" id="PS50014"/>
    </source>
</evidence>
<sequence length="86" mass="9998">KGEYTYLADLVDDLKLMFNNAMQYNQEGSLIYNSAKKLLDIALFKAHELGYDEHKPRVQEVRLNSSTIPIKEEQFELSPDPQIQPR</sequence>
<dbReference type="GO" id="GO:0003682">
    <property type="term" value="F:chromatin binding"/>
    <property type="evidence" value="ECO:0007669"/>
    <property type="project" value="TreeGrafter"/>
</dbReference>
<dbReference type="Pfam" id="PF00439">
    <property type="entry name" value="Bromodomain"/>
    <property type="match status" value="1"/>
</dbReference>
<dbReference type="InterPro" id="IPR036427">
    <property type="entry name" value="Bromodomain-like_sf"/>
</dbReference>
<evidence type="ECO:0000256" key="5">
    <source>
        <dbReference type="ARBA" id="ARBA00023117"/>
    </source>
</evidence>
<keyword evidence="4" id="KW-0805">Transcription regulation</keyword>
<dbReference type="SUPFAM" id="SSF47370">
    <property type="entry name" value="Bromodomain"/>
    <property type="match status" value="1"/>
</dbReference>
<dbReference type="Gene3D" id="1.20.920.10">
    <property type="entry name" value="Bromodomain-like"/>
    <property type="match status" value="1"/>
</dbReference>
<dbReference type="InterPro" id="IPR001487">
    <property type="entry name" value="Bromodomain"/>
</dbReference>
<organism evidence="10 11">
    <name type="scientific">Adineta steineri</name>
    <dbReference type="NCBI Taxonomy" id="433720"/>
    <lineage>
        <taxon>Eukaryota</taxon>
        <taxon>Metazoa</taxon>
        <taxon>Spiralia</taxon>
        <taxon>Gnathifera</taxon>
        <taxon>Rotifera</taxon>
        <taxon>Eurotatoria</taxon>
        <taxon>Bdelloidea</taxon>
        <taxon>Adinetida</taxon>
        <taxon>Adinetidae</taxon>
        <taxon>Adineta</taxon>
    </lineage>
</organism>
<dbReference type="AlphaFoldDB" id="A0A820RHJ1"/>
<dbReference type="PANTHER" id="PTHR16062">
    <property type="entry name" value="SWI/SNF-RELATED"/>
    <property type="match status" value="1"/>
</dbReference>
<evidence type="ECO:0000256" key="7">
    <source>
        <dbReference type="ARBA" id="ARBA00023242"/>
    </source>
</evidence>
<evidence type="ECO:0000256" key="8">
    <source>
        <dbReference type="PROSITE-ProRule" id="PRU00035"/>
    </source>
</evidence>
<evidence type="ECO:0000256" key="1">
    <source>
        <dbReference type="ARBA" id="ARBA00004123"/>
    </source>
</evidence>
<accession>A0A820RHJ1</accession>
<dbReference type="Proteomes" id="UP000663868">
    <property type="component" value="Unassembled WGS sequence"/>
</dbReference>
<dbReference type="InterPro" id="IPR037382">
    <property type="entry name" value="Rsc/polybromo"/>
</dbReference>
<keyword evidence="2" id="KW-0677">Repeat</keyword>
<keyword evidence="6" id="KW-0804">Transcription</keyword>
<dbReference type="GO" id="GO:0006368">
    <property type="term" value="P:transcription elongation by RNA polymerase II"/>
    <property type="evidence" value="ECO:0007669"/>
    <property type="project" value="TreeGrafter"/>
</dbReference>
<name>A0A820RHJ1_9BILA</name>
<keyword evidence="5 8" id="KW-0103">Bromodomain</keyword>
<evidence type="ECO:0000256" key="3">
    <source>
        <dbReference type="ARBA" id="ARBA00022853"/>
    </source>
</evidence>
<gene>
    <name evidence="10" type="ORF">KXQ929_LOCUS53274</name>
</gene>
<feature type="non-terminal residue" evidence="10">
    <location>
        <position position="1"/>
    </location>
</feature>
<proteinExistence type="predicted"/>
<dbReference type="GO" id="GO:0016586">
    <property type="term" value="C:RSC-type complex"/>
    <property type="evidence" value="ECO:0007669"/>
    <property type="project" value="InterPro"/>
</dbReference>
<dbReference type="GO" id="GO:0006338">
    <property type="term" value="P:chromatin remodeling"/>
    <property type="evidence" value="ECO:0007669"/>
    <property type="project" value="InterPro"/>
</dbReference>
<dbReference type="EMBL" id="CAJOBB010029779">
    <property type="protein sequence ID" value="CAF4439206.1"/>
    <property type="molecule type" value="Genomic_DNA"/>
</dbReference>
<comment type="subcellular location">
    <subcellularLocation>
        <location evidence="1">Nucleus</location>
    </subcellularLocation>
</comment>
<feature type="non-terminal residue" evidence="10">
    <location>
        <position position="86"/>
    </location>
</feature>
<dbReference type="PANTHER" id="PTHR16062:SF20">
    <property type="entry name" value="CHROMATIN STRUCTURE-REMODELING COMPLEX SUBUNIT RSC4"/>
    <property type="match status" value="1"/>
</dbReference>
<keyword evidence="7" id="KW-0539">Nucleus</keyword>
<feature type="domain" description="Bromo" evidence="9">
    <location>
        <begin position="1"/>
        <end position="32"/>
    </location>
</feature>
<evidence type="ECO:0000313" key="11">
    <source>
        <dbReference type="Proteomes" id="UP000663868"/>
    </source>
</evidence>
<dbReference type="CDD" id="cd04369">
    <property type="entry name" value="Bromodomain"/>
    <property type="match status" value="1"/>
</dbReference>
<reference evidence="10" key="1">
    <citation type="submission" date="2021-02" db="EMBL/GenBank/DDBJ databases">
        <authorList>
            <person name="Nowell W R."/>
        </authorList>
    </citation>
    <scope>NUCLEOTIDE SEQUENCE</scope>
</reference>
<evidence type="ECO:0000256" key="6">
    <source>
        <dbReference type="ARBA" id="ARBA00023163"/>
    </source>
</evidence>